<sequence>MDAFGLSPSPLPTSDSSPTPPPPSSSDLCPKRAQAEAIKDVLKGSDVVEVPNSREEDDAKSYDKDAPAPVPTPKPKSASELKRARKFQPPQLWGKSSGLLGLGDGSKLRDMLLSPSAWSCLTVADQQAILAKLPQSYQLNGAPDIAALENDDNFRNDCAHYFDNISEGRLTENWLTKAWKAHYKDQRGDFKRSLQSAFDDAFMANTSGQAEGGNKGNGKKTKSELGKQDGDNVDLDGQPASADDDKAKDAPGKNGLPKSSE</sequence>
<feature type="region of interest" description="Disordered" evidence="1">
    <location>
        <begin position="205"/>
        <end position="261"/>
    </location>
</feature>
<feature type="compositionally biased region" description="Basic and acidic residues" evidence="1">
    <location>
        <begin position="221"/>
        <end position="230"/>
    </location>
</feature>
<gene>
    <name evidence="3" type="ORF">QBC36DRAFT_138598</name>
</gene>
<evidence type="ECO:0000313" key="4">
    <source>
        <dbReference type="Proteomes" id="UP001302321"/>
    </source>
</evidence>
<evidence type="ECO:0000256" key="1">
    <source>
        <dbReference type="SAM" id="MobiDB-lite"/>
    </source>
</evidence>
<protein>
    <recommendedName>
        <fullName evidence="2">ASX DEUBAD domain-containing protein</fullName>
    </recommendedName>
</protein>
<evidence type="ECO:0000259" key="2">
    <source>
        <dbReference type="Pfam" id="PF13919"/>
    </source>
</evidence>
<feature type="domain" description="ASX DEUBAD" evidence="2">
    <location>
        <begin position="108"/>
        <end position="201"/>
    </location>
</feature>
<feature type="compositionally biased region" description="Basic and acidic residues" evidence="1">
    <location>
        <begin position="29"/>
        <end position="43"/>
    </location>
</feature>
<evidence type="ECO:0000313" key="3">
    <source>
        <dbReference type="EMBL" id="KAK4177212.1"/>
    </source>
</evidence>
<organism evidence="3 4">
    <name type="scientific">Triangularia setosa</name>
    <dbReference type="NCBI Taxonomy" id="2587417"/>
    <lineage>
        <taxon>Eukaryota</taxon>
        <taxon>Fungi</taxon>
        <taxon>Dikarya</taxon>
        <taxon>Ascomycota</taxon>
        <taxon>Pezizomycotina</taxon>
        <taxon>Sordariomycetes</taxon>
        <taxon>Sordariomycetidae</taxon>
        <taxon>Sordariales</taxon>
        <taxon>Podosporaceae</taxon>
        <taxon>Triangularia</taxon>
    </lineage>
</organism>
<feature type="compositionally biased region" description="Low complexity" evidence="1">
    <location>
        <begin position="1"/>
        <end position="17"/>
    </location>
</feature>
<keyword evidence="4" id="KW-1185">Reference proteome</keyword>
<name>A0AAN6WBV3_9PEZI</name>
<dbReference type="EMBL" id="MU866172">
    <property type="protein sequence ID" value="KAK4177212.1"/>
    <property type="molecule type" value="Genomic_DNA"/>
</dbReference>
<proteinExistence type="predicted"/>
<feature type="compositionally biased region" description="Basic and acidic residues" evidence="1">
    <location>
        <begin position="52"/>
        <end position="66"/>
    </location>
</feature>
<feature type="region of interest" description="Disordered" evidence="1">
    <location>
        <begin position="1"/>
        <end position="88"/>
    </location>
</feature>
<comment type="caution">
    <text evidence="3">The sequence shown here is derived from an EMBL/GenBank/DDBJ whole genome shotgun (WGS) entry which is preliminary data.</text>
</comment>
<dbReference type="AlphaFoldDB" id="A0AAN6WBV3"/>
<dbReference type="InterPro" id="IPR028020">
    <property type="entry name" value="ASX_DEUBAD_dom"/>
</dbReference>
<reference evidence="3" key="1">
    <citation type="journal article" date="2023" name="Mol. Phylogenet. Evol.">
        <title>Genome-scale phylogeny and comparative genomics of the fungal order Sordariales.</title>
        <authorList>
            <person name="Hensen N."/>
            <person name="Bonometti L."/>
            <person name="Westerberg I."/>
            <person name="Brannstrom I.O."/>
            <person name="Guillou S."/>
            <person name="Cros-Aarteil S."/>
            <person name="Calhoun S."/>
            <person name="Haridas S."/>
            <person name="Kuo A."/>
            <person name="Mondo S."/>
            <person name="Pangilinan J."/>
            <person name="Riley R."/>
            <person name="LaButti K."/>
            <person name="Andreopoulos B."/>
            <person name="Lipzen A."/>
            <person name="Chen C."/>
            <person name="Yan M."/>
            <person name="Daum C."/>
            <person name="Ng V."/>
            <person name="Clum A."/>
            <person name="Steindorff A."/>
            <person name="Ohm R.A."/>
            <person name="Martin F."/>
            <person name="Silar P."/>
            <person name="Natvig D.O."/>
            <person name="Lalanne C."/>
            <person name="Gautier V."/>
            <person name="Ament-Velasquez S.L."/>
            <person name="Kruys A."/>
            <person name="Hutchinson M.I."/>
            <person name="Powell A.J."/>
            <person name="Barry K."/>
            <person name="Miller A.N."/>
            <person name="Grigoriev I.V."/>
            <person name="Debuchy R."/>
            <person name="Gladieux P."/>
            <person name="Hiltunen Thoren M."/>
            <person name="Johannesson H."/>
        </authorList>
    </citation>
    <scope>NUCLEOTIDE SEQUENCE</scope>
    <source>
        <strain evidence="3">CBS 892.96</strain>
    </source>
</reference>
<accession>A0AAN6WBV3</accession>
<dbReference type="Proteomes" id="UP001302321">
    <property type="component" value="Unassembled WGS sequence"/>
</dbReference>
<reference evidence="3" key="2">
    <citation type="submission" date="2023-05" db="EMBL/GenBank/DDBJ databases">
        <authorList>
            <consortium name="Lawrence Berkeley National Laboratory"/>
            <person name="Steindorff A."/>
            <person name="Hensen N."/>
            <person name="Bonometti L."/>
            <person name="Westerberg I."/>
            <person name="Brannstrom I.O."/>
            <person name="Guillou S."/>
            <person name="Cros-Aarteil S."/>
            <person name="Calhoun S."/>
            <person name="Haridas S."/>
            <person name="Kuo A."/>
            <person name="Mondo S."/>
            <person name="Pangilinan J."/>
            <person name="Riley R."/>
            <person name="Labutti K."/>
            <person name="Andreopoulos B."/>
            <person name="Lipzen A."/>
            <person name="Chen C."/>
            <person name="Yanf M."/>
            <person name="Daum C."/>
            <person name="Ng V."/>
            <person name="Clum A."/>
            <person name="Ohm R."/>
            <person name="Martin F."/>
            <person name="Silar P."/>
            <person name="Natvig D."/>
            <person name="Lalanne C."/>
            <person name="Gautier V."/>
            <person name="Ament-Velasquez S.L."/>
            <person name="Kruys A."/>
            <person name="Hutchinson M.I."/>
            <person name="Powell A.J."/>
            <person name="Barry K."/>
            <person name="Miller A.N."/>
            <person name="Grigoriev I.V."/>
            <person name="Debuchy R."/>
            <person name="Gladieux P."/>
            <person name="Thoren M.H."/>
            <person name="Johannesson H."/>
        </authorList>
    </citation>
    <scope>NUCLEOTIDE SEQUENCE</scope>
    <source>
        <strain evidence="3">CBS 892.96</strain>
    </source>
</reference>
<dbReference type="Pfam" id="PF13919">
    <property type="entry name" value="ASXH"/>
    <property type="match status" value="1"/>
</dbReference>